<keyword evidence="1" id="KW-0732">Signal</keyword>
<dbReference type="Gene3D" id="3.10.450.50">
    <property type="match status" value="1"/>
</dbReference>
<dbReference type="RefSeq" id="WP_320184537.1">
    <property type="nucleotide sequence ID" value="NZ_CP138332.1"/>
</dbReference>
<feature type="domain" description="DUF4440" evidence="2">
    <location>
        <begin position="34"/>
        <end position="140"/>
    </location>
</feature>
<name>A0ABW6BK30_9SPHI</name>
<feature type="signal peptide" evidence="1">
    <location>
        <begin position="1"/>
        <end position="25"/>
    </location>
</feature>
<reference evidence="4" key="1">
    <citation type="journal article" date="2019" name="Int. J. Syst. Evol. Microbiol.">
        <title>The Global Catalogue of Microorganisms (GCM) 10K type strain sequencing project: providing services to taxonomists for standard genome sequencing and annotation.</title>
        <authorList>
            <consortium name="The Broad Institute Genomics Platform"/>
            <consortium name="The Broad Institute Genome Sequencing Center for Infectious Disease"/>
            <person name="Wu L."/>
            <person name="Ma J."/>
        </authorList>
    </citation>
    <scope>NUCLEOTIDE SEQUENCE [LARGE SCALE GENOMIC DNA]</scope>
    <source>
        <strain evidence="4">KCTC 22814</strain>
    </source>
</reference>
<keyword evidence="4" id="KW-1185">Reference proteome</keyword>
<dbReference type="EMBL" id="JBHUPB010000011">
    <property type="protein sequence ID" value="MFD2969048.1"/>
    <property type="molecule type" value="Genomic_DNA"/>
</dbReference>
<gene>
    <name evidence="3" type="ORF">ACFS7Y_16765</name>
</gene>
<dbReference type="Proteomes" id="UP001597525">
    <property type="component" value="Unassembled WGS sequence"/>
</dbReference>
<evidence type="ECO:0000313" key="3">
    <source>
        <dbReference type="EMBL" id="MFD2969048.1"/>
    </source>
</evidence>
<dbReference type="PROSITE" id="PS51257">
    <property type="entry name" value="PROKAR_LIPOPROTEIN"/>
    <property type="match status" value="1"/>
</dbReference>
<protein>
    <submittedName>
        <fullName evidence="3">Nuclear transport factor 2 family protein</fullName>
    </submittedName>
</protein>
<sequence length="149" mass="16224">MTFSKTLTSFLAVLACFACFPKANAQVQSKQQVETAVETLKQAMLKPDASILNKLSADELTYGHSSGKIESKKQFVETLVSGASVFKEINLKDQTIQTVGNTAVVRHILEAKTDDPGKGPADVKIGIVLTWVKVKGQWQLLARQAFKVS</sequence>
<dbReference type="InterPro" id="IPR032710">
    <property type="entry name" value="NTF2-like_dom_sf"/>
</dbReference>
<organism evidence="3 4">
    <name type="scientific">Sphingobacterium bambusae</name>
    <dbReference type="NCBI Taxonomy" id="662858"/>
    <lineage>
        <taxon>Bacteria</taxon>
        <taxon>Pseudomonadati</taxon>
        <taxon>Bacteroidota</taxon>
        <taxon>Sphingobacteriia</taxon>
        <taxon>Sphingobacteriales</taxon>
        <taxon>Sphingobacteriaceae</taxon>
        <taxon>Sphingobacterium</taxon>
    </lineage>
</organism>
<evidence type="ECO:0000256" key="1">
    <source>
        <dbReference type="SAM" id="SignalP"/>
    </source>
</evidence>
<feature type="chain" id="PRO_5047502954" evidence="1">
    <location>
        <begin position="26"/>
        <end position="149"/>
    </location>
</feature>
<dbReference type="SUPFAM" id="SSF54427">
    <property type="entry name" value="NTF2-like"/>
    <property type="match status" value="1"/>
</dbReference>
<dbReference type="Pfam" id="PF14534">
    <property type="entry name" value="DUF4440"/>
    <property type="match status" value="1"/>
</dbReference>
<evidence type="ECO:0000259" key="2">
    <source>
        <dbReference type="Pfam" id="PF14534"/>
    </source>
</evidence>
<evidence type="ECO:0000313" key="4">
    <source>
        <dbReference type="Proteomes" id="UP001597525"/>
    </source>
</evidence>
<comment type="caution">
    <text evidence="3">The sequence shown here is derived from an EMBL/GenBank/DDBJ whole genome shotgun (WGS) entry which is preliminary data.</text>
</comment>
<proteinExistence type="predicted"/>
<dbReference type="InterPro" id="IPR027843">
    <property type="entry name" value="DUF4440"/>
</dbReference>
<accession>A0ABW6BK30</accession>